<reference evidence="2 3" key="1">
    <citation type="journal article" date="2006" name="Science">
        <title>Phytophthora genome sequences uncover evolutionary origins and mechanisms of pathogenesis.</title>
        <authorList>
            <person name="Tyler B.M."/>
            <person name="Tripathy S."/>
            <person name="Zhang X."/>
            <person name="Dehal P."/>
            <person name="Jiang R.H."/>
            <person name="Aerts A."/>
            <person name="Arredondo F.D."/>
            <person name="Baxter L."/>
            <person name="Bensasson D."/>
            <person name="Beynon J.L."/>
            <person name="Chapman J."/>
            <person name="Damasceno C.M."/>
            <person name="Dorrance A.E."/>
            <person name="Dou D."/>
            <person name="Dickerman A.W."/>
            <person name="Dubchak I.L."/>
            <person name="Garbelotto M."/>
            <person name="Gijzen M."/>
            <person name="Gordon S.G."/>
            <person name="Govers F."/>
            <person name="Grunwald N.J."/>
            <person name="Huang W."/>
            <person name="Ivors K.L."/>
            <person name="Jones R.W."/>
            <person name="Kamoun S."/>
            <person name="Krampis K."/>
            <person name="Lamour K.H."/>
            <person name="Lee M.K."/>
            <person name="McDonald W.H."/>
            <person name="Medina M."/>
            <person name="Meijer H.J."/>
            <person name="Nordberg E.K."/>
            <person name="Maclean D.J."/>
            <person name="Ospina-Giraldo M.D."/>
            <person name="Morris P.F."/>
            <person name="Phuntumart V."/>
            <person name="Putnam N.H."/>
            <person name="Rash S."/>
            <person name="Rose J.K."/>
            <person name="Sakihama Y."/>
            <person name="Salamov A.A."/>
            <person name="Savidor A."/>
            <person name="Scheuring C.F."/>
            <person name="Smith B.M."/>
            <person name="Sobral B.W."/>
            <person name="Terry A."/>
            <person name="Torto-Alalibo T.A."/>
            <person name="Win J."/>
            <person name="Xu Z."/>
            <person name="Zhang H."/>
            <person name="Grigoriev I.V."/>
            <person name="Rokhsar D.S."/>
            <person name="Boore J.L."/>
        </authorList>
    </citation>
    <scope>NUCLEOTIDE SEQUENCE [LARGE SCALE GENOMIC DNA]</scope>
    <source>
        <strain evidence="2 3">P6497</strain>
    </source>
</reference>
<dbReference type="EMBL" id="JH159158">
    <property type="protein sequence ID" value="EGZ11072.1"/>
    <property type="molecule type" value="Genomic_DNA"/>
</dbReference>
<gene>
    <name evidence="2" type="ORF">PHYSODRAFT_264686</name>
</gene>
<name>G4ZZ50_PHYSP</name>
<evidence type="ECO:0000313" key="3">
    <source>
        <dbReference type="Proteomes" id="UP000002640"/>
    </source>
</evidence>
<dbReference type="AlphaFoldDB" id="G4ZZ50"/>
<feature type="region of interest" description="Disordered" evidence="1">
    <location>
        <begin position="1"/>
        <end position="41"/>
    </location>
</feature>
<evidence type="ECO:0000256" key="1">
    <source>
        <dbReference type="SAM" id="MobiDB-lite"/>
    </source>
</evidence>
<dbReference type="InParanoid" id="G4ZZ50"/>
<proteinExistence type="predicted"/>
<dbReference type="GeneID" id="20639631"/>
<feature type="compositionally biased region" description="Polar residues" evidence="1">
    <location>
        <begin position="32"/>
        <end position="41"/>
    </location>
</feature>
<evidence type="ECO:0000313" key="2">
    <source>
        <dbReference type="EMBL" id="EGZ11072.1"/>
    </source>
</evidence>
<sequence length="119" mass="11783">MKLSATRTIRPRQRTASVSTAGSACMPLRPTSDGSASGTQSAGCLAGSSVVLSGEEAGVMSEFGSVDDGESASSSFPSVPGGEIGDGGAEQVGVGVRLSRASEQSKSAREALAGFAWLA</sequence>
<accession>G4ZZ50</accession>
<dbReference type="Proteomes" id="UP000002640">
    <property type="component" value="Unassembled WGS sequence"/>
</dbReference>
<dbReference type="KEGG" id="psoj:PHYSODRAFT_264686"/>
<dbReference type="RefSeq" id="XP_009533817.1">
    <property type="nucleotide sequence ID" value="XM_009535522.1"/>
</dbReference>
<dbReference type="PROSITE" id="PS51257">
    <property type="entry name" value="PROKAR_LIPOPROTEIN"/>
    <property type="match status" value="1"/>
</dbReference>
<feature type="region of interest" description="Disordered" evidence="1">
    <location>
        <begin position="62"/>
        <end position="91"/>
    </location>
</feature>
<protein>
    <submittedName>
        <fullName evidence="2">Uncharacterized protein</fullName>
    </submittedName>
</protein>
<organism evidence="2 3">
    <name type="scientific">Phytophthora sojae (strain P6497)</name>
    <name type="common">Soybean stem and root rot agent</name>
    <name type="synonym">Phytophthora megasperma f. sp. glycines</name>
    <dbReference type="NCBI Taxonomy" id="1094619"/>
    <lineage>
        <taxon>Eukaryota</taxon>
        <taxon>Sar</taxon>
        <taxon>Stramenopiles</taxon>
        <taxon>Oomycota</taxon>
        <taxon>Peronosporomycetes</taxon>
        <taxon>Peronosporales</taxon>
        <taxon>Peronosporaceae</taxon>
        <taxon>Phytophthora</taxon>
    </lineage>
</organism>
<keyword evidence="3" id="KW-1185">Reference proteome</keyword>